<dbReference type="GO" id="GO:0044874">
    <property type="term" value="P:lipoprotein localization to outer membrane"/>
    <property type="evidence" value="ECO:0007669"/>
    <property type="project" value="TreeGrafter"/>
</dbReference>
<keyword evidence="6 8" id="KW-0472">Membrane</keyword>
<comment type="similarity">
    <text evidence="2">Belongs to the ABC-4 integral membrane protein family. LolC/E subfamily.</text>
</comment>
<comment type="subcellular location">
    <subcellularLocation>
        <location evidence="1">Cell membrane</location>
        <topology evidence="1">Multi-pass membrane protein</topology>
    </subcellularLocation>
</comment>
<evidence type="ECO:0000256" key="4">
    <source>
        <dbReference type="ARBA" id="ARBA00022692"/>
    </source>
</evidence>
<protein>
    <submittedName>
        <fullName evidence="10">ABC transporter permease</fullName>
    </submittedName>
</protein>
<reference evidence="10 11" key="1">
    <citation type="submission" date="2020-07" db="EMBL/GenBank/DDBJ databases">
        <title>Thermogemmata thermophila gen. nov., sp. nov., a novel moderate thermophilic planctomycete from a Kamchatka hot spring.</title>
        <authorList>
            <person name="Elcheninov A.G."/>
            <person name="Podosokorskaya O.A."/>
            <person name="Kovaleva O.L."/>
            <person name="Novikov A."/>
            <person name="Bonch-Osmolovskaya E.A."/>
            <person name="Toshchakov S.V."/>
            <person name="Kublanov I.V."/>
        </authorList>
    </citation>
    <scope>NUCLEOTIDE SEQUENCE [LARGE SCALE GENOMIC DNA]</scope>
    <source>
        <strain evidence="10 11">2918</strain>
    </source>
</reference>
<comment type="caution">
    <text evidence="10">The sequence shown here is derived from an EMBL/GenBank/DDBJ whole genome shotgun (WGS) entry which is preliminary data.</text>
</comment>
<feature type="transmembrane region" description="Helical" evidence="8">
    <location>
        <begin position="15"/>
        <end position="38"/>
    </location>
</feature>
<dbReference type="Pfam" id="PF02687">
    <property type="entry name" value="FtsX"/>
    <property type="match status" value="1"/>
</dbReference>
<keyword evidence="3" id="KW-1003">Cell membrane</keyword>
<keyword evidence="5 8" id="KW-1133">Transmembrane helix</keyword>
<dbReference type="PANTHER" id="PTHR30489:SF0">
    <property type="entry name" value="LIPOPROTEIN-RELEASING SYSTEM TRANSMEMBRANE PROTEIN LOLE"/>
    <property type="match status" value="1"/>
</dbReference>
<evidence type="ECO:0000313" key="11">
    <source>
        <dbReference type="Proteomes" id="UP000542342"/>
    </source>
</evidence>
<dbReference type="RefSeq" id="WP_194536575.1">
    <property type="nucleotide sequence ID" value="NZ_JACEFB010000001.1"/>
</dbReference>
<dbReference type="EMBL" id="JACEFB010000001">
    <property type="protein sequence ID" value="MBA2225191.1"/>
    <property type="molecule type" value="Genomic_DNA"/>
</dbReference>
<keyword evidence="4 8" id="KW-0812">Transmembrane</keyword>
<feature type="transmembrane region" description="Helical" evidence="8">
    <location>
        <begin position="461"/>
        <end position="480"/>
    </location>
</feature>
<dbReference type="GO" id="GO:0098797">
    <property type="term" value="C:plasma membrane protein complex"/>
    <property type="evidence" value="ECO:0007669"/>
    <property type="project" value="TreeGrafter"/>
</dbReference>
<organism evidence="10 11">
    <name type="scientific">Thermogemmata fonticola</name>
    <dbReference type="NCBI Taxonomy" id="2755323"/>
    <lineage>
        <taxon>Bacteria</taxon>
        <taxon>Pseudomonadati</taxon>
        <taxon>Planctomycetota</taxon>
        <taxon>Planctomycetia</taxon>
        <taxon>Gemmatales</taxon>
        <taxon>Gemmataceae</taxon>
        <taxon>Thermogemmata</taxon>
    </lineage>
</organism>
<evidence type="ECO:0000256" key="3">
    <source>
        <dbReference type="ARBA" id="ARBA00022475"/>
    </source>
</evidence>
<dbReference type="Proteomes" id="UP000542342">
    <property type="component" value="Unassembled WGS sequence"/>
</dbReference>
<proteinExistence type="inferred from homology"/>
<evidence type="ECO:0000256" key="7">
    <source>
        <dbReference type="SAM" id="MobiDB-lite"/>
    </source>
</evidence>
<evidence type="ECO:0000313" key="10">
    <source>
        <dbReference type="EMBL" id="MBA2225191.1"/>
    </source>
</evidence>
<evidence type="ECO:0000256" key="2">
    <source>
        <dbReference type="ARBA" id="ARBA00005236"/>
    </source>
</evidence>
<keyword evidence="11" id="KW-1185">Reference proteome</keyword>
<feature type="transmembrane region" description="Helical" evidence="8">
    <location>
        <begin position="398"/>
        <end position="424"/>
    </location>
</feature>
<evidence type="ECO:0000256" key="8">
    <source>
        <dbReference type="SAM" id="Phobius"/>
    </source>
</evidence>
<feature type="domain" description="ABC3 transporter permease C-terminal" evidence="9">
    <location>
        <begin position="357"/>
        <end position="490"/>
    </location>
</feature>
<name>A0A7V8VBV8_9BACT</name>
<evidence type="ECO:0000256" key="5">
    <source>
        <dbReference type="ARBA" id="ARBA00022989"/>
    </source>
</evidence>
<dbReference type="PANTHER" id="PTHR30489">
    <property type="entry name" value="LIPOPROTEIN-RELEASING SYSTEM TRANSMEMBRANE PROTEIN LOLE"/>
    <property type="match status" value="1"/>
</dbReference>
<sequence length="497" mass="55581">MYRLLLCLRYLQTRYLAFICIVSMMLGVATLIVVNSVMSGFSTKLKDRLHGILSDVIIDTTRMDGFVKYDAVGYPLFDADGRTIPLTPDEMMSLIRSSAVASHIEAMTPTIEVFAILRFRFGMEEQTKPVRLIGIDPVGRAAVGGFREYLVRQKGAEKPSFDLSPEARERHEQLRRHSRLFSPPSGDAASPVLSPVGETIPPPDPQMMTQGMPQPQLHGLIAGYTLAHFRYRDDQGKVIEEPLLRPGDDVTVITIGGRDIKPVWGTFIITDYLKTEMSEYDQTFVFVPLEQLQSIRGMENRCTSLQIKLKDYEGSKALVVHELRRIFTHPEVRVATWEEHQGPLLAAIDIERGILNLLLFMIVGVAGFSILAIFTMIVSEKYRDIGILKSLGASHRGVMSIFLGYGLLLGIVGCILGTVLGLWITSNINEIEVFLTRMSGRALFPRDVYYFKEIPTNVEPFAVVLVNLGAIGIAVLFSLLPAWRAARLHPVQALRFE</sequence>
<dbReference type="AlphaFoldDB" id="A0A7V8VBV8"/>
<feature type="transmembrane region" description="Helical" evidence="8">
    <location>
        <begin position="357"/>
        <end position="378"/>
    </location>
</feature>
<evidence type="ECO:0000259" key="9">
    <source>
        <dbReference type="Pfam" id="PF02687"/>
    </source>
</evidence>
<evidence type="ECO:0000256" key="6">
    <source>
        <dbReference type="ARBA" id="ARBA00023136"/>
    </source>
</evidence>
<feature type="compositionally biased region" description="Basic and acidic residues" evidence="7">
    <location>
        <begin position="160"/>
        <end position="172"/>
    </location>
</feature>
<gene>
    <name evidence="10" type="ORF">H0921_03340</name>
</gene>
<dbReference type="InterPro" id="IPR051447">
    <property type="entry name" value="Lipoprotein-release_system"/>
</dbReference>
<dbReference type="InterPro" id="IPR003838">
    <property type="entry name" value="ABC3_permease_C"/>
</dbReference>
<evidence type="ECO:0000256" key="1">
    <source>
        <dbReference type="ARBA" id="ARBA00004651"/>
    </source>
</evidence>
<accession>A0A7V8VBV8</accession>
<feature type="region of interest" description="Disordered" evidence="7">
    <location>
        <begin position="160"/>
        <end position="210"/>
    </location>
</feature>